<evidence type="ECO:0000313" key="9">
    <source>
        <dbReference type="EMBL" id="KAK9917026.1"/>
    </source>
</evidence>
<feature type="transmembrane region" description="Helical" evidence="7">
    <location>
        <begin position="343"/>
        <end position="360"/>
    </location>
</feature>
<keyword evidence="4 7" id="KW-0812">Transmembrane</keyword>
<dbReference type="InterPro" id="IPR009716">
    <property type="entry name" value="Ferroportin-1"/>
</dbReference>
<evidence type="ECO:0000256" key="5">
    <source>
        <dbReference type="ARBA" id="ARBA00022989"/>
    </source>
</evidence>
<evidence type="ECO:0000256" key="7">
    <source>
        <dbReference type="RuleBase" id="RU365065"/>
    </source>
</evidence>
<feature type="region of interest" description="Disordered" evidence="8">
    <location>
        <begin position="1"/>
        <end position="31"/>
    </location>
</feature>
<dbReference type="EMBL" id="JALJOT010000002">
    <property type="protein sequence ID" value="KAK9917026.1"/>
    <property type="molecule type" value="Genomic_DNA"/>
</dbReference>
<dbReference type="Proteomes" id="UP001491310">
    <property type="component" value="Unassembled WGS sequence"/>
</dbReference>
<name>A0ABR2YZE3_9CHLO</name>
<keyword evidence="3 7" id="KW-0813">Transport</keyword>
<comment type="caution">
    <text evidence="9">The sequence shown here is derived from an EMBL/GenBank/DDBJ whole genome shotgun (WGS) entry which is preliminary data.</text>
</comment>
<dbReference type="SUPFAM" id="SSF103473">
    <property type="entry name" value="MFS general substrate transporter"/>
    <property type="match status" value="1"/>
</dbReference>
<dbReference type="Gene3D" id="1.20.1250.20">
    <property type="entry name" value="MFS general substrate transporter like domains"/>
    <property type="match status" value="1"/>
</dbReference>
<comment type="similarity">
    <text evidence="2 7">Belongs to the ferroportin (FP) (TC 2.A.100) family. SLC40A subfamily.</text>
</comment>
<sequence length="440" mass="46369">MSNEQHEDEGQPLLTEVPQQSGVGADPENGKFVTHAAVPHSAAKVPLPRNGNHAHHGSSQGSDVSSAPLALYGSHFLSTWGQRMWEFAIGLILLELQPGSLALVSVFGLVDSAAQVIAGPYVGAYIDRTPRLTAASNMYIMQNCGVALSATSALVASLADSAGALFWPCIVLTISLGSASSVGCQGSALSVEREWTKALCRGDSAALAKLNAGMRRIDLTCLIASPIMAGLLLTYGSLQIAILAIMAWNMCAWLPECLLLRAAQQSSAVLREQELVDPASDRPAETSIDNILKKSISAWKTYAHQEVFLAAVALALLYFTVMSFSLLMTAYMKWRGLPETVLSLYRGAGALSGIASTFTFPKLQEKLGLERAGAFGICCQLVSLLVAVAVSASVQSAAATHVLAAGLVASRFGLWTFDLCVSQLLQECVASQELGVVNGA</sequence>
<reference evidence="9 10" key="1">
    <citation type="journal article" date="2024" name="Nat. Commun.">
        <title>Phylogenomics reveals the evolutionary origins of lichenization in chlorophyte algae.</title>
        <authorList>
            <person name="Puginier C."/>
            <person name="Libourel C."/>
            <person name="Otte J."/>
            <person name="Skaloud P."/>
            <person name="Haon M."/>
            <person name="Grisel S."/>
            <person name="Petersen M."/>
            <person name="Berrin J.G."/>
            <person name="Delaux P.M."/>
            <person name="Dal Grande F."/>
            <person name="Keller J."/>
        </authorList>
    </citation>
    <scope>NUCLEOTIDE SEQUENCE [LARGE SCALE GENOMIC DNA]</scope>
    <source>
        <strain evidence="9 10">SAG 216-7</strain>
    </source>
</reference>
<evidence type="ECO:0000256" key="2">
    <source>
        <dbReference type="ARBA" id="ARBA00006279"/>
    </source>
</evidence>
<evidence type="ECO:0000313" key="10">
    <source>
        <dbReference type="Proteomes" id="UP001491310"/>
    </source>
</evidence>
<evidence type="ECO:0000256" key="6">
    <source>
        <dbReference type="ARBA" id="ARBA00023136"/>
    </source>
</evidence>
<dbReference type="PANTHER" id="PTHR11660">
    <property type="entry name" value="SOLUTE CARRIER FAMILY 40 MEMBER"/>
    <property type="match status" value="1"/>
</dbReference>
<comment type="caution">
    <text evidence="7">Lacks conserved residue(s) required for the propagation of feature annotation.</text>
</comment>
<evidence type="ECO:0000256" key="8">
    <source>
        <dbReference type="SAM" id="MobiDB-lite"/>
    </source>
</evidence>
<keyword evidence="5 7" id="KW-1133">Transmembrane helix</keyword>
<dbReference type="InterPro" id="IPR036259">
    <property type="entry name" value="MFS_trans_sf"/>
</dbReference>
<evidence type="ECO:0000256" key="3">
    <source>
        <dbReference type="ARBA" id="ARBA00022448"/>
    </source>
</evidence>
<keyword evidence="6 7" id="KW-0472">Membrane</keyword>
<protein>
    <recommendedName>
        <fullName evidence="7">Solute carrier family 40 member</fullName>
    </recommendedName>
</protein>
<evidence type="ECO:0000256" key="4">
    <source>
        <dbReference type="ARBA" id="ARBA00022692"/>
    </source>
</evidence>
<dbReference type="PANTHER" id="PTHR11660:SF57">
    <property type="entry name" value="SOLUTE CARRIER FAMILY 40 MEMBER"/>
    <property type="match status" value="1"/>
</dbReference>
<keyword evidence="10" id="KW-1185">Reference proteome</keyword>
<dbReference type="CDD" id="cd17480">
    <property type="entry name" value="MFS_SLC40A1_like"/>
    <property type="match status" value="1"/>
</dbReference>
<feature type="transmembrane region" description="Helical" evidence="7">
    <location>
        <begin position="217"/>
        <end position="235"/>
    </location>
</feature>
<evidence type="ECO:0000256" key="1">
    <source>
        <dbReference type="ARBA" id="ARBA00004141"/>
    </source>
</evidence>
<comment type="function">
    <text evidence="7">May be involved in iron transport and iron homeostasis.</text>
</comment>
<proteinExistence type="inferred from homology"/>
<organism evidence="9 10">
    <name type="scientific">Coccomyxa subellipsoidea</name>
    <dbReference type="NCBI Taxonomy" id="248742"/>
    <lineage>
        <taxon>Eukaryota</taxon>
        <taxon>Viridiplantae</taxon>
        <taxon>Chlorophyta</taxon>
        <taxon>core chlorophytes</taxon>
        <taxon>Trebouxiophyceae</taxon>
        <taxon>Trebouxiophyceae incertae sedis</taxon>
        <taxon>Coccomyxaceae</taxon>
        <taxon>Coccomyxa</taxon>
    </lineage>
</organism>
<feature type="transmembrane region" description="Helical" evidence="7">
    <location>
        <begin position="372"/>
        <end position="392"/>
    </location>
</feature>
<dbReference type="Pfam" id="PF06963">
    <property type="entry name" value="FPN1"/>
    <property type="match status" value="1"/>
</dbReference>
<keyword evidence="7" id="KW-0406">Ion transport</keyword>
<gene>
    <name evidence="9" type="ORF">WJX75_000123</name>
</gene>
<accession>A0ABR2YZE3</accession>
<comment type="subcellular location">
    <subcellularLocation>
        <location evidence="1 7">Membrane</location>
        <topology evidence="1 7">Multi-pass membrane protein</topology>
    </subcellularLocation>
</comment>
<feature type="transmembrane region" description="Helical" evidence="7">
    <location>
        <begin position="307"/>
        <end position="331"/>
    </location>
</feature>